<dbReference type="PANTHER" id="PTHR43758">
    <property type="entry name" value="7,8-DIHYDRO-8-OXOGUANINE TRIPHOSPHATASE"/>
    <property type="match status" value="1"/>
</dbReference>
<evidence type="ECO:0000256" key="3">
    <source>
        <dbReference type="ARBA" id="ARBA00022723"/>
    </source>
</evidence>
<dbReference type="Proteomes" id="UP000186026">
    <property type="component" value="Unassembled WGS sequence"/>
</dbReference>
<dbReference type="InterPro" id="IPR003562">
    <property type="entry name" value="Mutator_MutX_prot"/>
</dbReference>
<reference evidence="8" key="1">
    <citation type="submission" date="2017-01" db="EMBL/GenBank/DDBJ databases">
        <authorList>
            <person name="Varghese N."/>
            <person name="Submissions S."/>
        </authorList>
    </citation>
    <scope>NUCLEOTIDE SEQUENCE [LARGE SCALE GENOMIC DNA]</scope>
    <source>
        <strain evidence="8">DSM 46698</strain>
    </source>
</reference>
<gene>
    <name evidence="7" type="ORF">SAMN05421761_10421</name>
</gene>
<keyword evidence="8" id="KW-1185">Reference proteome</keyword>
<dbReference type="GO" id="GO:0046872">
    <property type="term" value="F:metal ion binding"/>
    <property type="evidence" value="ECO:0007669"/>
    <property type="project" value="UniProtKB-KW"/>
</dbReference>
<feature type="domain" description="Nudix hydrolase" evidence="6">
    <location>
        <begin position="13"/>
        <end position="139"/>
    </location>
</feature>
<name>A0A1N7LQ31_9BACT</name>
<evidence type="ECO:0000256" key="2">
    <source>
        <dbReference type="ARBA" id="ARBA00005582"/>
    </source>
</evidence>
<dbReference type="OrthoDB" id="9804563at2"/>
<evidence type="ECO:0000313" key="7">
    <source>
        <dbReference type="EMBL" id="SIS75892.1"/>
    </source>
</evidence>
<dbReference type="Gene3D" id="3.90.79.10">
    <property type="entry name" value="Nucleoside Triphosphate Pyrophosphohydrolase"/>
    <property type="match status" value="1"/>
</dbReference>
<dbReference type="PANTHER" id="PTHR43758:SF2">
    <property type="entry name" value="OXIDIZED PURINE NUCLEOSIDE TRIPHOSPHATE HYDROLASE"/>
    <property type="match status" value="1"/>
</dbReference>
<dbReference type="InterPro" id="IPR015797">
    <property type="entry name" value="NUDIX_hydrolase-like_dom_sf"/>
</dbReference>
<dbReference type="InterPro" id="IPR020084">
    <property type="entry name" value="NUDIX_hydrolase_CS"/>
</dbReference>
<dbReference type="PROSITE" id="PS51462">
    <property type="entry name" value="NUDIX"/>
    <property type="match status" value="1"/>
</dbReference>
<dbReference type="AlphaFoldDB" id="A0A1N7LQ31"/>
<comment type="cofactor">
    <cofactor evidence="1">
        <name>Mg(2+)</name>
        <dbReference type="ChEBI" id="CHEBI:18420"/>
    </cofactor>
</comment>
<dbReference type="SUPFAM" id="SSF55811">
    <property type="entry name" value="Nudix"/>
    <property type="match status" value="1"/>
</dbReference>
<keyword evidence="3" id="KW-0479">Metal-binding</keyword>
<dbReference type="EMBL" id="FTOP01000004">
    <property type="protein sequence ID" value="SIS75892.1"/>
    <property type="molecule type" value="Genomic_DNA"/>
</dbReference>
<dbReference type="GO" id="GO:0006281">
    <property type="term" value="P:DNA repair"/>
    <property type="evidence" value="ECO:0007669"/>
    <property type="project" value="InterPro"/>
</dbReference>
<protein>
    <submittedName>
        <fullName evidence="7">8-oxo-dGTP diphosphatase</fullName>
    </submittedName>
</protein>
<dbReference type="PRINTS" id="PR01402">
    <property type="entry name" value="MUTATORMUTX"/>
</dbReference>
<evidence type="ECO:0000256" key="4">
    <source>
        <dbReference type="ARBA" id="ARBA00022801"/>
    </source>
</evidence>
<dbReference type="InterPro" id="IPR000086">
    <property type="entry name" value="NUDIX_hydrolase_dom"/>
</dbReference>
<dbReference type="GO" id="GO:0008413">
    <property type="term" value="F:8-oxo-7,8-dihydroguanosine triphosphate pyrophosphatase activity"/>
    <property type="evidence" value="ECO:0007669"/>
    <property type="project" value="InterPro"/>
</dbReference>
<evidence type="ECO:0000256" key="1">
    <source>
        <dbReference type="ARBA" id="ARBA00001946"/>
    </source>
</evidence>
<keyword evidence="4" id="KW-0378">Hydrolase</keyword>
<evidence type="ECO:0000256" key="5">
    <source>
        <dbReference type="ARBA" id="ARBA00022842"/>
    </source>
</evidence>
<organism evidence="7 8">
    <name type="scientific">Belliella pelovolcani</name>
    <dbReference type="NCBI Taxonomy" id="529505"/>
    <lineage>
        <taxon>Bacteria</taxon>
        <taxon>Pseudomonadati</taxon>
        <taxon>Bacteroidota</taxon>
        <taxon>Cytophagia</taxon>
        <taxon>Cytophagales</taxon>
        <taxon>Cyclobacteriaceae</taxon>
        <taxon>Belliella</taxon>
    </lineage>
</organism>
<keyword evidence="5" id="KW-0460">Magnesium</keyword>
<dbReference type="GO" id="GO:0005737">
    <property type="term" value="C:cytoplasm"/>
    <property type="evidence" value="ECO:0007669"/>
    <property type="project" value="TreeGrafter"/>
</dbReference>
<evidence type="ECO:0000259" key="6">
    <source>
        <dbReference type="PROSITE" id="PS51462"/>
    </source>
</evidence>
<sequence length="169" mass="20028">MLDTYYQPPVAEGIKKVATICILRSGEHFLLLKRNKEPNKNLYTPLGGKLDPFETPLNAAIRETWEESGIKVQHMEFKGILTETSPKKYNWISYVYLADIEWQMPNDSPEGELEWIHFNQLLQIPTPKTDWFIYKYIQEHKKFIFNAEYDEEMNIQWLVDELTEEKLIG</sequence>
<accession>A0A1N7LQ31</accession>
<evidence type="ECO:0000313" key="8">
    <source>
        <dbReference type="Proteomes" id="UP000186026"/>
    </source>
</evidence>
<dbReference type="Pfam" id="PF00293">
    <property type="entry name" value="NUDIX"/>
    <property type="match status" value="1"/>
</dbReference>
<dbReference type="CDD" id="cd18886">
    <property type="entry name" value="NUDIX_MutT_Nudt1"/>
    <property type="match status" value="1"/>
</dbReference>
<dbReference type="PROSITE" id="PS00893">
    <property type="entry name" value="NUDIX_BOX"/>
    <property type="match status" value="1"/>
</dbReference>
<comment type="similarity">
    <text evidence="2">Belongs to the Nudix hydrolase family.</text>
</comment>
<dbReference type="STRING" id="529505.SAMN05421761_10421"/>
<proteinExistence type="inferred from homology"/>
<dbReference type="RefSeq" id="WP_076499521.1">
    <property type="nucleotide sequence ID" value="NZ_FTOP01000004.1"/>
</dbReference>